<dbReference type="Pfam" id="PF16475">
    <property type="entry name" value="DUF5052"/>
    <property type="match status" value="1"/>
</dbReference>
<gene>
    <name evidence="1" type="ORF">GCM10011482_16000</name>
</gene>
<keyword evidence="2" id="KW-1185">Reference proteome</keyword>
<protein>
    <submittedName>
        <fullName evidence="1">DUF5052 domain-containing protein</fullName>
    </submittedName>
</protein>
<dbReference type="AlphaFoldDB" id="A0A917N534"/>
<reference evidence="1" key="1">
    <citation type="journal article" date="2014" name="Int. J. Syst. Evol. Microbiol.">
        <title>Complete genome sequence of Corynebacterium casei LMG S-19264T (=DSM 44701T), isolated from a smear-ripened cheese.</title>
        <authorList>
            <consortium name="US DOE Joint Genome Institute (JGI-PGF)"/>
            <person name="Walter F."/>
            <person name="Albersmeier A."/>
            <person name="Kalinowski J."/>
            <person name="Ruckert C."/>
        </authorList>
    </citation>
    <scope>NUCLEOTIDE SEQUENCE</scope>
    <source>
        <strain evidence="1">CCM 8433</strain>
    </source>
</reference>
<evidence type="ECO:0000313" key="1">
    <source>
        <dbReference type="EMBL" id="GGI65946.1"/>
    </source>
</evidence>
<organism evidence="1 2">
    <name type="scientific">Enterococcus alcedinis</name>
    <dbReference type="NCBI Taxonomy" id="1274384"/>
    <lineage>
        <taxon>Bacteria</taxon>
        <taxon>Bacillati</taxon>
        <taxon>Bacillota</taxon>
        <taxon>Bacilli</taxon>
        <taxon>Lactobacillales</taxon>
        <taxon>Enterococcaceae</taxon>
        <taxon>Enterococcus</taxon>
    </lineage>
</organism>
<proteinExistence type="predicted"/>
<dbReference type="EMBL" id="BMDT01000007">
    <property type="protein sequence ID" value="GGI65946.1"/>
    <property type="molecule type" value="Genomic_DNA"/>
</dbReference>
<sequence>MIFLVKQALKGMSKMKKHMKKILFGVTLSIFAVSLAGCQDIRMWFKGFEESFKGLEMTIQTYDESSQVIDKITGKSILIERDATFDTNEESKDSSVIKISVGSKEMHHVGSSMIIAETGLENIFDDYTKTVDTTNMQRGIPILNSMINEKRNAFDGKKKVVLIRSQNGTPLATYAGDHVSLYKTDVPKSTGLLIDGEYLFIYRCDYTIYDLALIE</sequence>
<dbReference type="InterPro" id="IPR032484">
    <property type="entry name" value="DUF5052"/>
</dbReference>
<evidence type="ECO:0000313" key="2">
    <source>
        <dbReference type="Proteomes" id="UP000622610"/>
    </source>
</evidence>
<name>A0A917N534_9ENTE</name>
<accession>A0A917N534</accession>
<comment type="caution">
    <text evidence="1">The sequence shown here is derived from an EMBL/GenBank/DDBJ whole genome shotgun (WGS) entry which is preliminary data.</text>
</comment>
<reference evidence="1" key="2">
    <citation type="submission" date="2020-09" db="EMBL/GenBank/DDBJ databases">
        <authorList>
            <person name="Sun Q."/>
            <person name="Sedlacek I."/>
        </authorList>
    </citation>
    <scope>NUCLEOTIDE SEQUENCE</scope>
    <source>
        <strain evidence="1">CCM 8433</strain>
    </source>
</reference>
<dbReference type="Proteomes" id="UP000622610">
    <property type="component" value="Unassembled WGS sequence"/>
</dbReference>